<dbReference type="HOGENOM" id="CLU_2658170_0_0_1"/>
<proteinExistence type="predicted"/>
<evidence type="ECO:0000313" key="2">
    <source>
        <dbReference type="EnsemblPlants" id="KEH37662"/>
    </source>
</evidence>
<evidence type="ECO:0000313" key="1">
    <source>
        <dbReference type="EMBL" id="KEH37662.1"/>
    </source>
</evidence>
<protein>
    <submittedName>
        <fullName evidence="1 2">Uncharacterized protein</fullName>
    </submittedName>
</protein>
<dbReference type="AlphaFoldDB" id="A0A072V744"/>
<dbReference type="Proteomes" id="UP000002051">
    <property type="component" value="Chromosome 2"/>
</dbReference>
<sequence>MANCTCWSHSDLYVWGLVSSKNKVKVKDKKVNATCELLTLFGDKHTYSGAIKPGRKSTSVVLVLSSQQTPSSKLIT</sequence>
<keyword evidence="3" id="KW-1185">Reference proteome</keyword>
<organism evidence="1 3">
    <name type="scientific">Medicago truncatula</name>
    <name type="common">Barrel medic</name>
    <name type="synonym">Medicago tribuloides</name>
    <dbReference type="NCBI Taxonomy" id="3880"/>
    <lineage>
        <taxon>Eukaryota</taxon>
        <taxon>Viridiplantae</taxon>
        <taxon>Streptophyta</taxon>
        <taxon>Embryophyta</taxon>
        <taxon>Tracheophyta</taxon>
        <taxon>Spermatophyta</taxon>
        <taxon>Magnoliopsida</taxon>
        <taxon>eudicotyledons</taxon>
        <taxon>Gunneridae</taxon>
        <taxon>Pentapetalae</taxon>
        <taxon>rosids</taxon>
        <taxon>fabids</taxon>
        <taxon>Fabales</taxon>
        <taxon>Fabaceae</taxon>
        <taxon>Papilionoideae</taxon>
        <taxon>50 kb inversion clade</taxon>
        <taxon>NPAAA clade</taxon>
        <taxon>Hologalegina</taxon>
        <taxon>IRL clade</taxon>
        <taxon>Trifolieae</taxon>
        <taxon>Medicago</taxon>
    </lineage>
</organism>
<accession>A0A072V744</accession>
<dbReference type="EMBL" id="CM001218">
    <property type="protein sequence ID" value="KEH37662.1"/>
    <property type="molecule type" value="Genomic_DNA"/>
</dbReference>
<name>A0A072V744_MEDTR</name>
<reference evidence="1 3" key="1">
    <citation type="journal article" date="2011" name="Nature">
        <title>The Medicago genome provides insight into the evolution of rhizobial symbioses.</title>
        <authorList>
            <person name="Young N.D."/>
            <person name="Debelle F."/>
            <person name="Oldroyd G.E."/>
            <person name="Geurts R."/>
            <person name="Cannon S.B."/>
            <person name="Udvardi M.K."/>
            <person name="Benedito V.A."/>
            <person name="Mayer K.F."/>
            <person name="Gouzy J."/>
            <person name="Schoof H."/>
            <person name="Van de Peer Y."/>
            <person name="Proost S."/>
            <person name="Cook D.R."/>
            <person name="Meyers B.C."/>
            <person name="Spannagl M."/>
            <person name="Cheung F."/>
            <person name="De Mita S."/>
            <person name="Krishnakumar V."/>
            <person name="Gundlach H."/>
            <person name="Zhou S."/>
            <person name="Mudge J."/>
            <person name="Bharti A.K."/>
            <person name="Murray J.D."/>
            <person name="Naoumkina M.A."/>
            <person name="Rosen B."/>
            <person name="Silverstein K.A."/>
            <person name="Tang H."/>
            <person name="Rombauts S."/>
            <person name="Zhao P.X."/>
            <person name="Zhou P."/>
            <person name="Barbe V."/>
            <person name="Bardou P."/>
            <person name="Bechner M."/>
            <person name="Bellec A."/>
            <person name="Berger A."/>
            <person name="Berges H."/>
            <person name="Bidwell S."/>
            <person name="Bisseling T."/>
            <person name="Choisne N."/>
            <person name="Couloux A."/>
            <person name="Denny R."/>
            <person name="Deshpande S."/>
            <person name="Dai X."/>
            <person name="Doyle J.J."/>
            <person name="Dudez A.M."/>
            <person name="Farmer A.D."/>
            <person name="Fouteau S."/>
            <person name="Franken C."/>
            <person name="Gibelin C."/>
            <person name="Gish J."/>
            <person name="Goldstein S."/>
            <person name="Gonzalez A.J."/>
            <person name="Green P.J."/>
            <person name="Hallab A."/>
            <person name="Hartog M."/>
            <person name="Hua A."/>
            <person name="Humphray S.J."/>
            <person name="Jeong D.H."/>
            <person name="Jing Y."/>
            <person name="Jocker A."/>
            <person name="Kenton S.M."/>
            <person name="Kim D.J."/>
            <person name="Klee K."/>
            <person name="Lai H."/>
            <person name="Lang C."/>
            <person name="Lin S."/>
            <person name="Macmil S.L."/>
            <person name="Magdelenat G."/>
            <person name="Matthews L."/>
            <person name="McCorrison J."/>
            <person name="Monaghan E.L."/>
            <person name="Mun J.H."/>
            <person name="Najar F.Z."/>
            <person name="Nicholson C."/>
            <person name="Noirot C."/>
            <person name="O'Bleness M."/>
            <person name="Paule C.R."/>
            <person name="Poulain J."/>
            <person name="Prion F."/>
            <person name="Qin B."/>
            <person name="Qu C."/>
            <person name="Retzel E.F."/>
            <person name="Riddle C."/>
            <person name="Sallet E."/>
            <person name="Samain S."/>
            <person name="Samson N."/>
            <person name="Sanders I."/>
            <person name="Saurat O."/>
            <person name="Scarpelli C."/>
            <person name="Schiex T."/>
            <person name="Segurens B."/>
            <person name="Severin A.J."/>
            <person name="Sherrier D.J."/>
            <person name="Shi R."/>
            <person name="Sims S."/>
            <person name="Singer S.R."/>
            <person name="Sinharoy S."/>
            <person name="Sterck L."/>
            <person name="Viollet A."/>
            <person name="Wang B.B."/>
            <person name="Wang K."/>
            <person name="Wang M."/>
            <person name="Wang X."/>
            <person name="Warfsmann J."/>
            <person name="Weissenbach J."/>
            <person name="White D.D."/>
            <person name="White J.D."/>
            <person name="Wiley G.B."/>
            <person name="Wincker P."/>
            <person name="Xing Y."/>
            <person name="Yang L."/>
            <person name="Yao Z."/>
            <person name="Ying F."/>
            <person name="Zhai J."/>
            <person name="Zhou L."/>
            <person name="Zuber A."/>
            <person name="Denarie J."/>
            <person name="Dixon R.A."/>
            <person name="May G.D."/>
            <person name="Schwartz D.C."/>
            <person name="Rogers J."/>
            <person name="Quetier F."/>
            <person name="Town C.D."/>
            <person name="Roe B.A."/>
        </authorList>
    </citation>
    <scope>NUCLEOTIDE SEQUENCE [LARGE SCALE GENOMIC DNA]</scope>
    <source>
        <strain evidence="1">A17</strain>
        <strain evidence="2 3">cv. Jemalong A17</strain>
    </source>
</reference>
<evidence type="ECO:0000313" key="3">
    <source>
        <dbReference type="Proteomes" id="UP000002051"/>
    </source>
</evidence>
<dbReference type="EnsemblPlants" id="KEH37662">
    <property type="protein sequence ID" value="KEH37662"/>
    <property type="gene ID" value="MTR_2g044170"/>
</dbReference>
<reference evidence="2" key="3">
    <citation type="submission" date="2015-04" db="UniProtKB">
        <authorList>
            <consortium name="EnsemblPlants"/>
        </authorList>
    </citation>
    <scope>IDENTIFICATION</scope>
    <source>
        <strain evidence="2">cv. Jemalong A17</strain>
    </source>
</reference>
<reference evidence="1 3" key="2">
    <citation type="journal article" date="2014" name="BMC Genomics">
        <title>An improved genome release (version Mt4.0) for the model legume Medicago truncatula.</title>
        <authorList>
            <person name="Tang H."/>
            <person name="Krishnakumar V."/>
            <person name="Bidwell S."/>
            <person name="Rosen B."/>
            <person name="Chan A."/>
            <person name="Zhou S."/>
            <person name="Gentzbittel L."/>
            <person name="Childs K.L."/>
            <person name="Yandell M."/>
            <person name="Gundlach H."/>
            <person name="Mayer K.F."/>
            <person name="Schwartz D.C."/>
            <person name="Town C.D."/>
        </authorList>
    </citation>
    <scope>GENOME REANNOTATION</scope>
    <source>
        <strain evidence="1">A17</strain>
        <strain evidence="2 3">cv. Jemalong A17</strain>
    </source>
</reference>
<gene>
    <name evidence="1" type="ordered locus">MTR_2g044170</name>
</gene>